<accession>A0A382HEN1</accession>
<dbReference type="Pfam" id="PF12002">
    <property type="entry name" value="MgsA_C"/>
    <property type="match status" value="1"/>
</dbReference>
<dbReference type="GO" id="GO:0008047">
    <property type="term" value="F:enzyme activator activity"/>
    <property type="evidence" value="ECO:0007669"/>
    <property type="project" value="TreeGrafter"/>
</dbReference>
<dbReference type="GO" id="GO:0017116">
    <property type="term" value="F:single-stranded DNA helicase activity"/>
    <property type="evidence" value="ECO:0007669"/>
    <property type="project" value="TreeGrafter"/>
</dbReference>
<dbReference type="FunFam" id="1.20.272.10:FF:000001">
    <property type="entry name" value="Putative AAA family ATPase"/>
    <property type="match status" value="1"/>
</dbReference>
<dbReference type="PANTHER" id="PTHR13779:SF7">
    <property type="entry name" value="ATPASE WRNIP1"/>
    <property type="match status" value="1"/>
</dbReference>
<dbReference type="GO" id="GO:0016887">
    <property type="term" value="F:ATP hydrolysis activity"/>
    <property type="evidence" value="ECO:0007669"/>
    <property type="project" value="InterPro"/>
</dbReference>
<proteinExistence type="inferred from homology"/>
<feature type="domain" description="AAA+ ATPase" evidence="5">
    <location>
        <begin position="1"/>
        <end position="110"/>
    </location>
</feature>
<evidence type="ECO:0000256" key="2">
    <source>
        <dbReference type="ARBA" id="ARBA00022741"/>
    </source>
</evidence>
<gene>
    <name evidence="6" type="ORF">METZ01_LOCUS238409</name>
</gene>
<sequence>ILAGPPGSGKTTLATVVAAESGCKLLKINAVTSNVAELRDALKLARYYGSSNCYLFIDEIHRFNKAQQDLLLPDVESGDARLIGATTHNPRYYVIAPLLSRCHLFTLEPLSVPVIEGSLRVALNDCEKGLGSRSCEADKGILGQIALLAEGDLRRGYNFLETIVEALPVGAKLTDKEVAVFSRERNIRYDRDEDEHYDTTSAFIKSMRGNDPDAALYWLAKMLVGGEDPRFIARRLVIFASEDVGLADSRALLLADAAFRACEIIGLPECELNLAHVTLFLATCPKSNSSTLALGKAKRVLRENPLQSIPSSIRDRHGRNKKNRNANEKSYLYSHDYPENVSGQDYLEEQLELYSPKHSGAEVAIGERLSLWKSMRRDLQA</sequence>
<dbReference type="SMART" id="SM00382">
    <property type="entry name" value="AAA"/>
    <property type="match status" value="1"/>
</dbReference>
<dbReference type="Pfam" id="PF00004">
    <property type="entry name" value="AAA"/>
    <property type="match status" value="1"/>
</dbReference>
<evidence type="ECO:0000259" key="5">
    <source>
        <dbReference type="SMART" id="SM00382"/>
    </source>
</evidence>
<dbReference type="GO" id="GO:0005524">
    <property type="term" value="F:ATP binding"/>
    <property type="evidence" value="ECO:0007669"/>
    <property type="project" value="UniProtKB-KW"/>
</dbReference>
<keyword evidence="2" id="KW-0547">Nucleotide-binding</keyword>
<dbReference type="Gene3D" id="1.10.8.60">
    <property type="match status" value="1"/>
</dbReference>
<dbReference type="Gene3D" id="1.10.3710.10">
    <property type="entry name" value="DNA polymerase III clamp loader subunits, C-terminal domain"/>
    <property type="match status" value="1"/>
</dbReference>
<keyword evidence="3" id="KW-0067">ATP-binding</keyword>
<dbReference type="Gene3D" id="1.20.272.10">
    <property type="match status" value="1"/>
</dbReference>
<dbReference type="Pfam" id="PF16193">
    <property type="entry name" value="AAA_assoc_2"/>
    <property type="match status" value="1"/>
</dbReference>
<dbReference type="AlphaFoldDB" id="A0A382HEN1"/>
<dbReference type="InterPro" id="IPR027417">
    <property type="entry name" value="P-loop_NTPase"/>
</dbReference>
<dbReference type="SUPFAM" id="SSF48019">
    <property type="entry name" value="post-AAA+ oligomerization domain-like"/>
    <property type="match status" value="1"/>
</dbReference>
<dbReference type="EMBL" id="UINC01060736">
    <property type="protein sequence ID" value="SVB85555.1"/>
    <property type="molecule type" value="Genomic_DNA"/>
</dbReference>
<evidence type="ECO:0000313" key="6">
    <source>
        <dbReference type="EMBL" id="SVB85555.1"/>
    </source>
</evidence>
<dbReference type="GO" id="GO:0003677">
    <property type="term" value="F:DNA binding"/>
    <property type="evidence" value="ECO:0007669"/>
    <property type="project" value="InterPro"/>
</dbReference>
<dbReference type="InterPro" id="IPR051314">
    <property type="entry name" value="AAA_ATPase_RarA/MGS1/WRNIP1"/>
</dbReference>
<evidence type="ECO:0000256" key="4">
    <source>
        <dbReference type="SAM" id="MobiDB-lite"/>
    </source>
</evidence>
<feature type="non-terminal residue" evidence="6">
    <location>
        <position position="1"/>
    </location>
</feature>
<dbReference type="InterPro" id="IPR008921">
    <property type="entry name" value="DNA_pol3_clamp-load_cplx_C"/>
</dbReference>
<dbReference type="InterPro" id="IPR032423">
    <property type="entry name" value="AAA_assoc_2"/>
</dbReference>
<dbReference type="PANTHER" id="PTHR13779">
    <property type="entry name" value="WERNER HELICASE-INTERACTING PROTEIN 1 FAMILY MEMBER"/>
    <property type="match status" value="1"/>
</dbReference>
<dbReference type="CDD" id="cd00009">
    <property type="entry name" value="AAA"/>
    <property type="match status" value="1"/>
</dbReference>
<comment type="similarity">
    <text evidence="1">Belongs to the AAA ATPase family. RarA/MGS1/WRNIP1 subfamily.</text>
</comment>
<dbReference type="SUPFAM" id="SSF52540">
    <property type="entry name" value="P-loop containing nucleoside triphosphate hydrolases"/>
    <property type="match status" value="1"/>
</dbReference>
<dbReference type="InterPro" id="IPR003959">
    <property type="entry name" value="ATPase_AAA_core"/>
</dbReference>
<dbReference type="InterPro" id="IPR021886">
    <property type="entry name" value="MgsA_C"/>
</dbReference>
<dbReference type="GO" id="GO:0000731">
    <property type="term" value="P:DNA synthesis involved in DNA repair"/>
    <property type="evidence" value="ECO:0007669"/>
    <property type="project" value="TreeGrafter"/>
</dbReference>
<evidence type="ECO:0000256" key="1">
    <source>
        <dbReference type="ARBA" id="ARBA00008959"/>
    </source>
</evidence>
<name>A0A382HEN1_9ZZZZ</name>
<organism evidence="6">
    <name type="scientific">marine metagenome</name>
    <dbReference type="NCBI Taxonomy" id="408172"/>
    <lineage>
        <taxon>unclassified sequences</taxon>
        <taxon>metagenomes</taxon>
        <taxon>ecological metagenomes</taxon>
    </lineage>
</organism>
<reference evidence="6" key="1">
    <citation type="submission" date="2018-05" db="EMBL/GenBank/DDBJ databases">
        <authorList>
            <person name="Lanie J.A."/>
            <person name="Ng W.-L."/>
            <person name="Kazmierczak K.M."/>
            <person name="Andrzejewski T.M."/>
            <person name="Davidsen T.M."/>
            <person name="Wayne K.J."/>
            <person name="Tettelin H."/>
            <person name="Glass J.I."/>
            <person name="Rusch D."/>
            <person name="Podicherti R."/>
            <person name="Tsui H.-C.T."/>
            <person name="Winkler M.E."/>
        </authorList>
    </citation>
    <scope>NUCLEOTIDE SEQUENCE</scope>
</reference>
<dbReference type="InterPro" id="IPR003593">
    <property type="entry name" value="AAA+_ATPase"/>
</dbReference>
<protein>
    <recommendedName>
        <fullName evidence="5">AAA+ ATPase domain-containing protein</fullName>
    </recommendedName>
</protein>
<feature type="region of interest" description="Disordered" evidence="4">
    <location>
        <begin position="310"/>
        <end position="330"/>
    </location>
</feature>
<evidence type="ECO:0000256" key="3">
    <source>
        <dbReference type="ARBA" id="ARBA00022840"/>
    </source>
</evidence>
<dbReference type="GO" id="GO:0006261">
    <property type="term" value="P:DNA-templated DNA replication"/>
    <property type="evidence" value="ECO:0007669"/>
    <property type="project" value="TreeGrafter"/>
</dbReference>
<dbReference type="Gene3D" id="3.40.50.300">
    <property type="entry name" value="P-loop containing nucleotide triphosphate hydrolases"/>
    <property type="match status" value="1"/>
</dbReference>